<evidence type="ECO:0000313" key="2">
    <source>
        <dbReference type="Proteomes" id="UP001279410"/>
    </source>
</evidence>
<dbReference type="SMART" id="SM01411">
    <property type="entry name" value="Ephrin_rec_like"/>
    <property type="match status" value="29"/>
</dbReference>
<organism evidence="1 2">
    <name type="scientific">Lates japonicus</name>
    <name type="common">Japanese lates</name>
    <dbReference type="NCBI Taxonomy" id="270547"/>
    <lineage>
        <taxon>Eukaryota</taxon>
        <taxon>Metazoa</taxon>
        <taxon>Chordata</taxon>
        <taxon>Craniata</taxon>
        <taxon>Vertebrata</taxon>
        <taxon>Euteleostomi</taxon>
        <taxon>Actinopterygii</taxon>
        <taxon>Neopterygii</taxon>
        <taxon>Teleostei</taxon>
        <taxon>Neoteleostei</taxon>
        <taxon>Acanthomorphata</taxon>
        <taxon>Carangaria</taxon>
        <taxon>Carangaria incertae sedis</taxon>
        <taxon>Centropomidae</taxon>
        <taxon>Lates</taxon>
    </lineage>
</organism>
<dbReference type="PANTHER" id="PTHR46104:SF1">
    <property type="entry name" value="GENE 9195-RELATED"/>
    <property type="match status" value="1"/>
</dbReference>
<keyword evidence="2" id="KW-1185">Reference proteome</keyword>
<feature type="non-terminal residue" evidence="1">
    <location>
        <position position="1957"/>
    </location>
</feature>
<dbReference type="Proteomes" id="UP001279410">
    <property type="component" value="Unassembled WGS sequence"/>
</dbReference>
<dbReference type="InterPro" id="IPR009030">
    <property type="entry name" value="Growth_fac_rcpt_cys_sf"/>
</dbReference>
<comment type="caution">
    <text evidence="1">The sequence shown here is derived from an EMBL/GenBank/DDBJ whole genome shotgun (WGS) entry which is preliminary data.</text>
</comment>
<dbReference type="Gene3D" id="2.10.50.10">
    <property type="entry name" value="Tumor Necrosis Factor Receptor, subunit A, domain 2"/>
    <property type="match status" value="11"/>
</dbReference>
<reference evidence="1" key="1">
    <citation type="submission" date="2022-08" db="EMBL/GenBank/DDBJ databases">
        <title>Genome sequencing of akame (Lates japonicus).</title>
        <authorList>
            <person name="Hashiguchi Y."/>
            <person name="Takahashi H."/>
        </authorList>
    </citation>
    <scope>NUCLEOTIDE SEQUENCE</scope>
    <source>
        <strain evidence="1">Kochi</strain>
    </source>
</reference>
<evidence type="ECO:0000313" key="1">
    <source>
        <dbReference type="EMBL" id="GLD57309.1"/>
    </source>
</evidence>
<proteinExistence type="predicted"/>
<dbReference type="SUPFAM" id="SSF57184">
    <property type="entry name" value="Growth factor receptor domain"/>
    <property type="match status" value="8"/>
</dbReference>
<gene>
    <name evidence="1" type="ORF">AKAME5_000955500</name>
</gene>
<sequence length="1957" mass="203168">MLEGNVTMCYMSSVKDCLKCPAGFYCPEGTSDPVPCPPGSFNPLEGQDELADCRECYAGKACTQVALRVPDVDCMQGFVCPPGSSKPNDPSNACPPGTLSNRTDLTDRSQCQKCPARYACLRGTGGIQRPPLSCFAGHYCPPGTMFPTQYKCPVGTWNGHSGSETESECRPCPQGWYCLAGSGAPSGRCSSGHYCPGGTAYGTQFPCPAGTYSMQMGNRHREDCQVCPEGSFCQQGTSKPSPCPPSTFRRLKGGRRLEDCSACPAGYFCPHSATVNPRVCGAGSYSDEGSVECSPCLQGHYCSNETTSEEAMLSVMVCPPGFLCSQGLARDPQRSATLCPRGFYCPGGGIDPNPIPCPNGTYSEFPGLRDMSECVQCPEGKYCYSEHPREQPITRPTGLCPDGHYCPLGTGYPYTLPCQAGQYRNNTVGHSGEVCVLCPSGYYCGRLGTHTPLACPQGFYCPEGTSTPEPCPEGTYSSRSALSDGSECSPCGGGQYCTGVGLSEPSGSCKERFYCREGAKSAGYYSDQPGGDAVQYCRPCEAGWFCSRAGLSDPQGPCDPGHYCTSGASTSSPVAVASGGICPAGYVCPRGTKYPQQHPCPAGSWSNTMGAQNLSSCWPCPPGLYCNSTGLSQPSGICDAGYYCSGGAVSPMPSGGVTGDICPVGHYCPMGSASPLLCPDGTYSNSTGAQACDDCPSGTYCLSGEGVQPCPAGHYCLGGGVDGILPCPPGTYSPQSGLSQVEQCLICPAGFYCEDWGLFEPTGPCQAGYYCIAGVNFQNPDGNFSTGVGGACPEGRYCPEGTSLPLPCPPGTYSNSLHLTDISSCSPCPVGHFCGTAGLTRPSGLCEAGFYCPGGDKTAAGSEGGLCLPAHYCPEGSASPVPCPAGSYTNLTGQSLCSRCPAGYYCPEKTANFTRFPCPPGFYCPDGTRHATQFPCPRGYYNPEPMTQSLDSCLPCPPGHYCEKERLTKVSGKCKAGWFCVSAAWNSQPFDLDNYTNANCLCPATSTGGRCQVGFYCPLGSSEPLPCLPGTFCNISGLALPMGPCSPGYYCVGGATEARPTDGETGSICPPGTYCVEGSGEPELCPAGTFSPVSGLTSEAGCQPCTAGFYCRGLGLRAPTGPCSQGYWCPPGQTVATALPCPPGHYCPQGSAAPEPCPSGTYQDREKQEACTVCEAGSYCDLRLGLANASLPRPCPKGHYCPAGTALPNQHPCPIGSFNPRQGTDSPAGCMPCAVGQYCPSVGLSEPAGPCHAGYWCTEGASSPSPLDELSGSLCPAGQYCPSGTTAPLACPKGSWSNSSGLRSQWDCKPCLGGFYCDSVGLTKPSGPCSGGAGSVTAAITALPEMVQLSLDHVRKDITARMETPLHNLSYMLQVNEEEGTRKWFTFEMGDKWQLCSLCLSPGEGGPCPAGHYCPQATIHPLPCPRGTFSNLTKLVSQEDCQPCLPGYYCDTMGLTAPSGECWAGFFCLGGADRPDPPLRDSRGGPCPNGDQIPQNLDICYYCSEGSVAPQQCPLGTISTEDGRASCSTCPQGFYCPGIGNDSLSGSNECPVGHYCPSGTWSKHQYPCPVGSINPHTRMATPRDCLPCPPGSFCASPGKGVTSGQCDAGYYCLSGAWSPMPEDGGRTGDRCPEGHYCPQGSKAPLPCPIGRYSNKTGNSHLSDCLPCLPGFLCVTRGLSFPSHICPAGSYCPGRGNNSQPASIPCSPGNMCPPGSDRQISCLPGTYQDLSGQAECFKCPAGFYCAGSVDPDTGYVSGTHTPMLCPKGHYCPSGTQSGVAFPCPAGAFSRQMGLSNKSSCELCPPGRYCSSSGLAAPTGVCSPGYLCIHGSVSAQPEEGPTGGHCSAGSYCPQGTSYMVPCPAGTFSSIDGAVSIEVCQPCLPGHYCGKVGLSSPSGPCNPGFYCKEGSKTATPWVTGDTTSPSPLPGDSDLGQFHGDVCPAGHYCPRGSAKPSPCPP</sequence>
<protein>
    <submittedName>
        <fullName evidence="1">Uncharacterized protein</fullName>
    </submittedName>
</protein>
<dbReference type="EMBL" id="BRZM01000029">
    <property type="protein sequence ID" value="GLD57309.1"/>
    <property type="molecule type" value="Genomic_DNA"/>
</dbReference>
<dbReference type="PANTHER" id="PTHR46104">
    <property type="entry name" value="GENE 9195-RELATED-RELATED"/>
    <property type="match status" value="1"/>
</dbReference>
<name>A0AAD3MPA4_LATJO</name>
<accession>A0AAD3MPA4</accession>